<protein>
    <submittedName>
        <fullName evidence="1">Uncharacterized protein</fullName>
    </submittedName>
</protein>
<evidence type="ECO:0000313" key="1">
    <source>
        <dbReference type="EMBL" id="KAH7987168.1"/>
    </source>
</evidence>
<reference evidence="1" key="1">
    <citation type="submission" date="2021-08" db="EMBL/GenBank/DDBJ databases">
        <title>The first chromosome-level gecko genome reveals the dynamic sex chromosomes of Neotropical dwarf geckos (Sphaerodactylidae: Sphaerodactylus).</title>
        <authorList>
            <person name="Pinto B.J."/>
            <person name="Keating S.E."/>
            <person name="Gamble T."/>
        </authorList>
    </citation>
    <scope>NUCLEOTIDE SEQUENCE</scope>
    <source>
        <strain evidence="1">TG3544</strain>
    </source>
</reference>
<gene>
    <name evidence="1" type="ORF">K3G42_001162</name>
</gene>
<sequence>MSGSETEVLRNSSPDGKPPWRTVVCPAVARRKPLSHFGRRTTVFSQLLSRSKNSLLEQFQTIPIVLILSDSAAAVAGLKKSPSGTKPHTSHHFCKSSEISLALLPAPPAQSSAHNTCERYFA</sequence>
<accession>A0ACB8E4K5</accession>
<keyword evidence="2" id="KW-1185">Reference proteome</keyword>
<dbReference type="Proteomes" id="UP000827872">
    <property type="component" value="Linkage Group LG17"/>
</dbReference>
<comment type="caution">
    <text evidence="1">The sequence shown here is derived from an EMBL/GenBank/DDBJ whole genome shotgun (WGS) entry which is preliminary data.</text>
</comment>
<evidence type="ECO:0000313" key="2">
    <source>
        <dbReference type="Proteomes" id="UP000827872"/>
    </source>
</evidence>
<proteinExistence type="predicted"/>
<organism evidence="1 2">
    <name type="scientific">Sphaerodactylus townsendi</name>
    <dbReference type="NCBI Taxonomy" id="933632"/>
    <lineage>
        <taxon>Eukaryota</taxon>
        <taxon>Metazoa</taxon>
        <taxon>Chordata</taxon>
        <taxon>Craniata</taxon>
        <taxon>Vertebrata</taxon>
        <taxon>Euteleostomi</taxon>
        <taxon>Lepidosauria</taxon>
        <taxon>Squamata</taxon>
        <taxon>Bifurcata</taxon>
        <taxon>Gekkota</taxon>
        <taxon>Sphaerodactylidae</taxon>
        <taxon>Sphaerodactylus</taxon>
    </lineage>
</organism>
<name>A0ACB8E4K5_9SAUR</name>
<dbReference type="EMBL" id="CM037630">
    <property type="protein sequence ID" value="KAH7987168.1"/>
    <property type="molecule type" value="Genomic_DNA"/>
</dbReference>